<evidence type="ECO:0000256" key="4">
    <source>
        <dbReference type="ARBA" id="ARBA00022801"/>
    </source>
</evidence>
<organism evidence="8 9">
    <name type="scientific">SAR86 cluster bacterium</name>
    <dbReference type="NCBI Taxonomy" id="2030880"/>
    <lineage>
        <taxon>Bacteria</taxon>
        <taxon>Pseudomonadati</taxon>
        <taxon>Pseudomonadota</taxon>
        <taxon>Gammaproteobacteria</taxon>
        <taxon>SAR86 cluster</taxon>
    </lineage>
</organism>
<reference evidence="9" key="1">
    <citation type="submission" date="2017-08" db="EMBL/GenBank/DDBJ databases">
        <title>A dynamic microbial community with high functional redundancy inhabits the cold, oxic subseafloor aquifer.</title>
        <authorList>
            <person name="Tully B.J."/>
            <person name="Wheat C.G."/>
            <person name="Glazer B.T."/>
            <person name="Huber J.A."/>
        </authorList>
    </citation>
    <scope>NUCLEOTIDE SEQUENCE [LARGE SCALE GENOMIC DNA]</scope>
</reference>
<evidence type="ECO:0000259" key="7">
    <source>
        <dbReference type="PROSITE" id="PS51462"/>
    </source>
</evidence>
<dbReference type="PROSITE" id="PS51462">
    <property type="entry name" value="NUDIX"/>
    <property type="match status" value="1"/>
</dbReference>
<gene>
    <name evidence="8" type="ORF">COA96_00830</name>
</gene>
<dbReference type="EMBL" id="NVVJ01000002">
    <property type="protein sequence ID" value="PCJ28421.1"/>
    <property type="molecule type" value="Genomic_DNA"/>
</dbReference>
<dbReference type="GO" id="GO:0016787">
    <property type="term" value="F:hydrolase activity"/>
    <property type="evidence" value="ECO:0007669"/>
    <property type="project" value="UniProtKB-KW"/>
</dbReference>
<sequence>MSQRNHFLEIAQLRDSDRLVLLYEAQILVRNEKFIWSLSELDPNLLNGADIILLEDEGGSAIVAVNTRNDISDTLQAEARSLRSLLFIGGDTSFTVAGRVSQLLDWYNTHRYCGTCGNRTIHHGAERAVVCEVCKIHYFPRINPCAIMLVVKGDQLLLARSSRFNSGFFSCLAGFVEIGETPEETVAREVMEEVGLEVENIRYIKSQSWPFPSQLMLGFVADYKSGEITPEPSEIAEAHWYDIDNLPNVPSADISVAGELIQHFIAQVRSSQPK</sequence>
<dbReference type="PANTHER" id="PTHR11383">
    <property type="entry name" value="NUCLEOSIDE DIPHOSPHATE-LINKED MOIETY X MOTIF 13"/>
    <property type="match status" value="1"/>
</dbReference>
<dbReference type="Proteomes" id="UP000218327">
    <property type="component" value="Unassembled WGS sequence"/>
</dbReference>
<evidence type="ECO:0000313" key="9">
    <source>
        <dbReference type="Proteomes" id="UP000218327"/>
    </source>
</evidence>
<evidence type="ECO:0000256" key="1">
    <source>
        <dbReference type="ARBA" id="ARBA00001946"/>
    </source>
</evidence>
<evidence type="ECO:0000256" key="3">
    <source>
        <dbReference type="ARBA" id="ARBA00022723"/>
    </source>
</evidence>
<dbReference type="EC" id="3.6.1.22" evidence="2"/>
<dbReference type="Pfam" id="PF00293">
    <property type="entry name" value="NUDIX"/>
    <property type="match status" value="1"/>
</dbReference>
<dbReference type="CDD" id="cd03429">
    <property type="entry name" value="NUDIX_NADH_pyrophosphatase_Nudt13"/>
    <property type="match status" value="1"/>
</dbReference>
<dbReference type="PROSITE" id="PS00893">
    <property type="entry name" value="NUDIX_BOX"/>
    <property type="match status" value="1"/>
</dbReference>
<evidence type="ECO:0000256" key="6">
    <source>
        <dbReference type="ARBA" id="ARBA00023027"/>
    </source>
</evidence>
<keyword evidence="4" id="KW-0378">Hydrolase</keyword>
<dbReference type="NCBIfam" id="NF001299">
    <property type="entry name" value="PRK00241.1"/>
    <property type="match status" value="1"/>
</dbReference>
<dbReference type="Gene3D" id="3.90.79.10">
    <property type="entry name" value="Nucleoside Triphosphate Pyrophosphohydrolase"/>
    <property type="match status" value="1"/>
</dbReference>
<dbReference type="Gene3D" id="3.90.79.20">
    <property type="match status" value="1"/>
</dbReference>
<feature type="domain" description="Nudix hydrolase" evidence="7">
    <location>
        <begin position="140"/>
        <end position="262"/>
    </location>
</feature>
<keyword evidence="3" id="KW-0479">Metal-binding</keyword>
<dbReference type="AlphaFoldDB" id="A0A2A5BAQ1"/>
<dbReference type="PANTHER" id="PTHR11383:SF3">
    <property type="entry name" value="NAD(P)H PYROPHOSPHATASE NUDT13, MITOCHONDRIAL"/>
    <property type="match status" value="1"/>
</dbReference>
<evidence type="ECO:0000256" key="5">
    <source>
        <dbReference type="ARBA" id="ARBA00022842"/>
    </source>
</evidence>
<dbReference type="InterPro" id="IPR049734">
    <property type="entry name" value="NudC-like_C"/>
</dbReference>
<comment type="cofactor">
    <cofactor evidence="1">
        <name>Mg(2+)</name>
        <dbReference type="ChEBI" id="CHEBI:18420"/>
    </cofactor>
</comment>
<proteinExistence type="predicted"/>
<dbReference type="InterPro" id="IPR000086">
    <property type="entry name" value="NUDIX_hydrolase_dom"/>
</dbReference>
<dbReference type="GO" id="GO:0046872">
    <property type="term" value="F:metal ion binding"/>
    <property type="evidence" value="ECO:0007669"/>
    <property type="project" value="UniProtKB-KW"/>
</dbReference>
<protein>
    <recommendedName>
        <fullName evidence="2">NAD(+) diphosphatase</fullName>
        <ecNumber evidence="2">3.6.1.22</ecNumber>
    </recommendedName>
</protein>
<name>A0A2A5BAQ1_9GAMM</name>
<evidence type="ECO:0000313" key="8">
    <source>
        <dbReference type="EMBL" id="PCJ28421.1"/>
    </source>
</evidence>
<evidence type="ECO:0000256" key="2">
    <source>
        <dbReference type="ARBA" id="ARBA00012381"/>
    </source>
</evidence>
<comment type="caution">
    <text evidence="8">The sequence shown here is derived from an EMBL/GenBank/DDBJ whole genome shotgun (WGS) entry which is preliminary data.</text>
</comment>
<dbReference type="SUPFAM" id="SSF55811">
    <property type="entry name" value="Nudix"/>
    <property type="match status" value="1"/>
</dbReference>
<accession>A0A2A5BAQ1</accession>
<dbReference type="InterPro" id="IPR020084">
    <property type="entry name" value="NUDIX_hydrolase_CS"/>
</dbReference>
<keyword evidence="5" id="KW-0460">Magnesium</keyword>
<keyword evidence="6" id="KW-0520">NAD</keyword>
<dbReference type="InterPro" id="IPR015797">
    <property type="entry name" value="NUDIX_hydrolase-like_dom_sf"/>
</dbReference>